<reference evidence="1 3" key="1">
    <citation type="journal article" date="2015" name="Int. J. Syst. Evol. Microbiol.">
        <title>Bacillus glycinifermentans sp. nov., isolated from fermented soybean paste.</title>
        <authorList>
            <person name="Kim S.J."/>
            <person name="Dunlap C.A."/>
            <person name="Kwon S.W."/>
            <person name="Rooney A.P."/>
        </authorList>
    </citation>
    <scope>NUCLEOTIDE SEQUENCE [LARGE SCALE GENOMIC DNA]</scope>
    <source>
        <strain evidence="1 3">GO-13</strain>
    </source>
</reference>
<keyword evidence="4" id="KW-1185">Reference proteome</keyword>
<accession>A0A0J6GXA1</accession>
<dbReference type="Proteomes" id="UP000036168">
    <property type="component" value="Unassembled WGS sequence"/>
</dbReference>
<evidence type="ECO:0000313" key="1">
    <source>
        <dbReference type="EMBL" id="KRT93750.1"/>
    </source>
</evidence>
<dbReference type="AlphaFoldDB" id="A0A0J6GXA1"/>
<dbReference type="Proteomes" id="UP001341297">
    <property type="component" value="Unassembled WGS sequence"/>
</dbReference>
<proteinExistence type="predicted"/>
<evidence type="ECO:0000313" key="4">
    <source>
        <dbReference type="Proteomes" id="UP001341297"/>
    </source>
</evidence>
<dbReference type="OrthoDB" id="2940927at2"/>
<dbReference type="PATRIC" id="fig|1664069.3.peg.1777"/>
<reference evidence="2 4" key="3">
    <citation type="submission" date="2023-03" db="EMBL/GenBank/DDBJ databases">
        <title>Agriculturally important microbes genome sequencing.</title>
        <authorList>
            <person name="Dunlap C."/>
        </authorList>
    </citation>
    <scope>NUCLEOTIDE SEQUENCE [LARGE SCALE GENOMIC DNA]</scope>
    <source>
        <strain evidence="2 4">CBP-3203</strain>
    </source>
</reference>
<comment type="caution">
    <text evidence="1">The sequence shown here is derived from an EMBL/GenBank/DDBJ whole genome shotgun (WGS) entry which is preliminary data.</text>
</comment>
<gene>
    <name evidence="1" type="ORF">AB447_217155</name>
    <name evidence="2" type="ORF">P8828_25115</name>
</gene>
<protein>
    <recommendedName>
        <fullName evidence="5">Sigma-70 family RNA polymerase sigma factor</fullName>
    </recommendedName>
</protein>
<evidence type="ECO:0000313" key="3">
    <source>
        <dbReference type="Proteomes" id="UP000036168"/>
    </source>
</evidence>
<evidence type="ECO:0008006" key="5">
    <source>
        <dbReference type="Google" id="ProtNLM"/>
    </source>
</evidence>
<sequence length="175" mass="20229">MKEKQLNRIKIALESGAVPYVIRESERIAHLIPDFTSFEQECYWRIGKALLAFRDNGREKKALIQKIIRSVRADFLTGKKRRIRYDTSFEGEDGTVWEPEDISANVVGEVLLKEKIALLAQDDPRKKTILAIWNRGCTNDSEISSLLAKRFGGNPESHRKFIRRFRVHCQNQLTA</sequence>
<dbReference type="RefSeq" id="WP_048356585.1">
    <property type="nucleotide sequence ID" value="NZ_CP023481.1"/>
</dbReference>
<name>A0A0J6GXA1_9BACI</name>
<evidence type="ECO:0000313" key="2">
    <source>
        <dbReference type="EMBL" id="MEC0488027.1"/>
    </source>
</evidence>
<accession>A0A0J6F364</accession>
<dbReference type="EMBL" id="JARRTL010000062">
    <property type="protein sequence ID" value="MEC0488027.1"/>
    <property type="molecule type" value="Genomic_DNA"/>
</dbReference>
<organism evidence="1 3">
    <name type="scientific">Bacillus glycinifermentans</name>
    <dbReference type="NCBI Taxonomy" id="1664069"/>
    <lineage>
        <taxon>Bacteria</taxon>
        <taxon>Bacillati</taxon>
        <taxon>Bacillota</taxon>
        <taxon>Bacilli</taxon>
        <taxon>Bacillales</taxon>
        <taxon>Bacillaceae</taxon>
        <taxon>Bacillus</taxon>
    </lineage>
</organism>
<reference evidence="1" key="2">
    <citation type="submission" date="2015-10" db="EMBL/GenBank/DDBJ databases">
        <authorList>
            <person name="Gilbert D.G."/>
        </authorList>
    </citation>
    <scope>NUCLEOTIDE SEQUENCE</scope>
    <source>
        <strain evidence="1">GO-13</strain>
    </source>
</reference>
<dbReference type="EMBL" id="LECW02000018">
    <property type="protein sequence ID" value="KRT93750.1"/>
    <property type="molecule type" value="Genomic_DNA"/>
</dbReference>